<proteinExistence type="predicted"/>
<feature type="active site" description="Nucleophile" evidence="4">
    <location>
        <position position="155"/>
    </location>
</feature>
<dbReference type="GO" id="GO:0016020">
    <property type="term" value="C:membrane"/>
    <property type="evidence" value="ECO:0007669"/>
    <property type="project" value="TreeGrafter"/>
</dbReference>
<reference evidence="8" key="1">
    <citation type="submission" date="2016-06" db="UniProtKB">
        <authorList>
            <consortium name="WormBaseParasite"/>
        </authorList>
    </citation>
    <scope>IDENTIFICATION</scope>
</reference>
<dbReference type="GO" id="GO:0047499">
    <property type="term" value="F:calcium-independent phospholipase A2 activity"/>
    <property type="evidence" value="ECO:0007669"/>
    <property type="project" value="TreeGrafter"/>
</dbReference>
<dbReference type="GO" id="GO:0016042">
    <property type="term" value="P:lipid catabolic process"/>
    <property type="evidence" value="ECO:0007669"/>
    <property type="project" value="UniProtKB-UniRule"/>
</dbReference>
<evidence type="ECO:0000313" key="6">
    <source>
        <dbReference type="EMBL" id="VDN17537.1"/>
    </source>
</evidence>
<organism evidence="8">
    <name type="scientific">Gongylonema pulchrum</name>
    <dbReference type="NCBI Taxonomy" id="637853"/>
    <lineage>
        <taxon>Eukaryota</taxon>
        <taxon>Metazoa</taxon>
        <taxon>Ecdysozoa</taxon>
        <taxon>Nematoda</taxon>
        <taxon>Chromadorea</taxon>
        <taxon>Rhabditida</taxon>
        <taxon>Spirurina</taxon>
        <taxon>Spiruromorpha</taxon>
        <taxon>Spiruroidea</taxon>
        <taxon>Gongylonematidae</taxon>
        <taxon>Gongylonema</taxon>
    </lineage>
</organism>
<reference evidence="6 7" key="2">
    <citation type="submission" date="2018-11" db="EMBL/GenBank/DDBJ databases">
        <authorList>
            <consortium name="Pathogen Informatics"/>
        </authorList>
    </citation>
    <scope>NUCLEOTIDE SEQUENCE [LARGE SCALE GENOMIC DNA]</scope>
</reference>
<dbReference type="GO" id="GO:0019369">
    <property type="term" value="P:arachidonate metabolic process"/>
    <property type="evidence" value="ECO:0007669"/>
    <property type="project" value="TreeGrafter"/>
</dbReference>
<keyword evidence="7" id="KW-1185">Reference proteome</keyword>
<dbReference type="SUPFAM" id="SSF52151">
    <property type="entry name" value="FabD/lysophospholipase-like"/>
    <property type="match status" value="1"/>
</dbReference>
<gene>
    <name evidence="6" type="ORF">GPUH_LOCUS10508</name>
</gene>
<dbReference type="AlphaFoldDB" id="A0A183DP67"/>
<feature type="short sequence motif" description="GXSXG" evidence="4">
    <location>
        <begin position="153"/>
        <end position="157"/>
    </location>
</feature>
<evidence type="ECO:0000256" key="2">
    <source>
        <dbReference type="ARBA" id="ARBA00022963"/>
    </source>
</evidence>
<evidence type="ECO:0000256" key="1">
    <source>
        <dbReference type="ARBA" id="ARBA00022801"/>
    </source>
</evidence>
<accession>A0A183DP67</accession>
<sequence>MAFLRCCATRFLCFSIKRIKSVGPPKSALLERTRSLVSNLLATETDGALMLRTRELCKHCMEYPEACSIEFQDAVFKKLKLSLRRSSDHIFKEHIQQFLMLMGDVGAPRGAGVRILSIDGGGTKGMLGLDMLQALENALHGPKVVEVFDLITGVSTGAIIGTLLAAKRLSVEKCKEVYIAISRELFSQGKFSGMSGLLLSHAYYNTEKWKGLLKNVIGEETLLEICGRWPSPKLSIVSCTVNTPTLQPYIFRTYGHPIKSCSHYRGGCNHKVWEALQASAAAPGYFQEVPLGALLHQDGGVLTNNPTALAVHEARMLWPNERIQCVVSIGNGRAISKVEPAVEKLSTRLQEKILRIIDSATDTELVDLCMRDVLPKGSYMRFNPYTSYTYALDEIDPKKLRQMGQDAQLYVSKNQAKFEAAAKALLAGPTLKQRLSRNFSDLIILYGNSFD</sequence>
<dbReference type="InterPro" id="IPR016035">
    <property type="entry name" value="Acyl_Trfase/lysoPLipase"/>
</dbReference>
<keyword evidence="2 4" id="KW-0442">Lipid degradation</keyword>
<dbReference type="OrthoDB" id="14252at2759"/>
<evidence type="ECO:0000313" key="8">
    <source>
        <dbReference type="WBParaSite" id="GPUH_0001052101-mRNA-1"/>
    </source>
</evidence>
<feature type="domain" description="PNPLA" evidence="5">
    <location>
        <begin position="116"/>
        <end position="311"/>
    </location>
</feature>
<dbReference type="PANTHER" id="PTHR24185">
    <property type="entry name" value="CALCIUM-INDEPENDENT PHOSPHOLIPASE A2-GAMMA"/>
    <property type="match status" value="1"/>
</dbReference>
<feature type="active site" description="Proton acceptor" evidence="4">
    <location>
        <position position="298"/>
    </location>
</feature>
<keyword evidence="1 4" id="KW-0378">Hydrolase</keyword>
<evidence type="ECO:0000259" key="5">
    <source>
        <dbReference type="PROSITE" id="PS51635"/>
    </source>
</evidence>
<evidence type="ECO:0000256" key="4">
    <source>
        <dbReference type="PROSITE-ProRule" id="PRU01161"/>
    </source>
</evidence>
<feature type="short sequence motif" description="DGA/G" evidence="4">
    <location>
        <begin position="298"/>
        <end position="300"/>
    </location>
</feature>
<dbReference type="WBParaSite" id="GPUH_0001052101-mRNA-1">
    <property type="protein sequence ID" value="GPUH_0001052101-mRNA-1"/>
    <property type="gene ID" value="GPUH_0001052101"/>
</dbReference>
<dbReference type="PROSITE" id="PS51635">
    <property type="entry name" value="PNPLA"/>
    <property type="match status" value="1"/>
</dbReference>
<dbReference type="Proteomes" id="UP000271098">
    <property type="component" value="Unassembled WGS sequence"/>
</dbReference>
<dbReference type="InterPro" id="IPR045217">
    <property type="entry name" value="PNPLA8-like"/>
</dbReference>
<dbReference type="PANTHER" id="PTHR24185:SF1">
    <property type="entry name" value="CALCIUM-INDEPENDENT PHOSPHOLIPASE A2-GAMMA"/>
    <property type="match status" value="1"/>
</dbReference>
<feature type="short sequence motif" description="GXGXXG" evidence="4">
    <location>
        <begin position="120"/>
        <end position="125"/>
    </location>
</feature>
<dbReference type="InterPro" id="IPR002641">
    <property type="entry name" value="PNPLA_dom"/>
</dbReference>
<protein>
    <submittedName>
        <fullName evidence="8">PNPLA domain-containing protein</fullName>
    </submittedName>
</protein>
<dbReference type="Pfam" id="PF01734">
    <property type="entry name" value="Patatin"/>
    <property type="match status" value="1"/>
</dbReference>
<dbReference type="CDD" id="cd07211">
    <property type="entry name" value="Pat_PNPLA8"/>
    <property type="match status" value="1"/>
</dbReference>
<dbReference type="EMBL" id="UYRT01078009">
    <property type="protein sequence ID" value="VDN17537.1"/>
    <property type="molecule type" value="Genomic_DNA"/>
</dbReference>
<evidence type="ECO:0000256" key="3">
    <source>
        <dbReference type="ARBA" id="ARBA00023098"/>
    </source>
</evidence>
<keyword evidence="3 4" id="KW-0443">Lipid metabolism</keyword>
<name>A0A183DP67_9BILA</name>
<evidence type="ECO:0000313" key="7">
    <source>
        <dbReference type="Proteomes" id="UP000271098"/>
    </source>
</evidence>
<dbReference type="Gene3D" id="3.40.1090.10">
    <property type="entry name" value="Cytosolic phospholipase A2 catalytic domain"/>
    <property type="match status" value="1"/>
</dbReference>